<protein>
    <submittedName>
        <fullName evidence="1">Uncharacterized protein</fullName>
    </submittedName>
</protein>
<evidence type="ECO:0000313" key="2">
    <source>
        <dbReference type="Proteomes" id="UP000233551"/>
    </source>
</evidence>
<gene>
    <name evidence="1" type="ORF">CRG98_030118</name>
</gene>
<organism evidence="1 2">
    <name type="scientific">Punica granatum</name>
    <name type="common">Pomegranate</name>
    <dbReference type="NCBI Taxonomy" id="22663"/>
    <lineage>
        <taxon>Eukaryota</taxon>
        <taxon>Viridiplantae</taxon>
        <taxon>Streptophyta</taxon>
        <taxon>Embryophyta</taxon>
        <taxon>Tracheophyta</taxon>
        <taxon>Spermatophyta</taxon>
        <taxon>Magnoliopsida</taxon>
        <taxon>eudicotyledons</taxon>
        <taxon>Gunneridae</taxon>
        <taxon>Pentapetalae</taxon>
        <taxon>rosids</taxon>
        <taxon>malvids</taxon>
        <taxon>Myrtales</taxon>
        <taxon>Lythraceae</taxon>
        <taxon>Punica</taxon>
    </lineage>
</organism>
<name>A0A2I0IZS4_PUNGR</name>
<comment type="caution">
    <text evidence="1">The sequence shown here is derived from an EMBL/GenBank/DDBJ whole genome shotgun (WGS) entry which is preliminary data.</text>
</comment>
<proteinExistence type="predicted"/>
<dbReference type="AlphaFoldDB" id="A0A2I0IZS4"/>
<sequence length="177" mass="19298">MEEYLVGREKLGKGCKCGFARGTSNWQAKATKPANVFSDERHVIPGQVGPPTSGIQLLGAFATWRSLGGPPTPIQCSRKDIVINSECVPPRLCSFIWSGARPIKCCHDFSRAPHPTRDDCFALVVNRLQGMSHCHTKSDALPVASELDVGTPNEYDCFPADKRPLSLSLSLSLFPMV</sequence>
<dbReference type="EMBL" id="PGOL01002237">
    <property type="protein sequence ID" value="PKI49501.1"/>
    <property type="molecule type" value="Genomic_DNA"/>
</dbReference>
<reference evidence="1 2" key="1">
    <citation type="submission" date="2017-11" db="EMBL/GenBank/DDBJ databases">
        <title>De-novo sequencing of pomegranate (Punica granatum L.) genome.</title>
        <authorList>
            <person name="Akparov Z."/>
            <person name="Amiraslanov A."/>
            <person name="Hajiyeva S."/>
            <person name="Abbasov M."/>
            <person name="Kaur K."/>
            <person name="Hamwieh A."/>
            <person name="Solovyev V."/>
            <person name="Salamov A."/>
            <person name="Braich B."/>
            <person name="Kosarev P."/>
            <person name="Mahmoud A."/>
            <person name="Hajiyev E."/>
            <person name="Babayeva S."/>
            <person name="Izzatullayeva V."/>
            <person name="Mammadov A."/>
            <person name="Mammadov A."/>
            <person name="Sharifova S."/>
            <person name="Ojaghi J."/>
            <person name="Eynullazada K."/>
            <person name="Bayramov B."/>
            <person name="Abdulazimova A."/>
            <person name="Shahmuradov I."/>
        </authorList>
    </citation>
    <scope>NUCLEOTIDE SEQUENCE [LARGE SCALE GENOMIC DNA]</scope>
    <source>
        <strain evidence="2">cv. AG2017</strain>
        <tissue evidence="1">Leaf</tissue>
    </source>
</reference>
<keyword evidence="2" id="KW-1185">Reference proteome</keyword>
<accession>A0A2I0IZS4</accession>
<dbReference type="Proteomes" id="UP000233551">
    <property type="component" value="Unassembled WGS sequence"/>
</dbReference>
<evidence type="ECO:0000313" key="1">
    <source>
        <dbReference type="EMBL" id="PKI49501.1"/>
    </source>
</evidence>